<protein>
    <submittedName>
        <fullName evidence="1">DUF3775 domain-containing protein</fullName>
    </submittedName>
</protein>
<gene>
    <name evidence="1" type="ORF">P5633_14090</name>
</gene>
<evidence type="ECO:0000313" key="2">
    <source>
        <dbReference type="Proteomes" id="UP001214898"/>
    </source>
</evidence>
<reference evidence="1" key="1">
    <citation type="submission" date="2025-02" db="EMBL/GenBank/DDBJ databases">
        <title>Complete genome sequences of 52 Bacillus and Priestia strains isolated from West-African fermentations and 26 reference strains from the DSMZ collection.</title>
        <authorList>
            <person name="Wiedenbein E.S."/>
            <person name="Canoy T.S."/>
            <person name="Hui Y."/>
            <person name="Parkouda C."/>
            <person name="Dawende C."/>
            <person name="Ametefe E."/>
            <person name="Jespersen L."/>
            <person name="Nielsen D.S."/>
        </authorList>
    </citation>
    <scope>NUCLEOTIDE SEQUENCE</scope>
    <source>
        <strain evidence="1">PRO56</strain>
    </source>
</reference>
<evidence type="ECO:0000313" key="1">
    <source>
        <dbReference type="EMBL" id="WEY83531.1"/>
    </source>
</evidence>
<dbReference type="Proteomes" id="UP001214898">
    <property type="component" value="Chromosome"/>
</dbReference>
<proteinExistence type="predicted"/>
<accession>A0AAX3RGA8</accession>
<dbReference type="AlphaFoldDB" id="A0AAX3RGA8"/>
<organism evidence="1 2">
    <name type="scientific">Bacillus subtilis</name>
    <dbReference type="NCBI Taxonomy" id="1423"/>
    <lineage>
        <taxon>Bacteria</taxon>
        <taxon>Bacillati</taxon>
        <taxon>Bacillota</taxon>
        <taxon>Bacilli</taxon>
        <taxon>Bacillales</taxon>
        <taxon>Bacillaceae</taxon>
        <taxon>Bacillus</taxon>
    </lineage>
</organism>
<dbReference type="EMBL" id="CP120576">
    <property type="protein sequence ID" value="WEY83531.1"/>
    <property type="molecule type" value="Genomic_DNA"/>
</dbReference>
<name>A0AAX3RGA8_BACIU</name>
<sequence length="127" mass="14876">MTITIYSLLDDKLPLIKNVIMISEEREKSTQDYKEKEVELYRLLGRIEFEDLKTIQTIMYIGRELNGDVYNSALDSFMSMRNSLGDNPNNKDDDAYFIATKRPLHKYLKNGLVRLGFWNSNKISKTE</sequence>